<evidence type="ECO:0000256" key="1">
    <source>
        <dbReference type="ARBA" id="ARBA00004123"/>
    </source>
</evidence>
<evidence type="ECO:0000256" key="6">
    <source>
        <dbReference type="ARBA" id="ARBA00022679"/>
    </source>
</evidence>
<evidence type="ECO:0000259" key="22">
    <source>
        <dbReference type="PROSITE" id="PS51190"/>
    </source>
</evidence>
<dbReference type="Pfam" id="PF00454">
    <property type="entry name" value="PI3_PI4_kinase"/>
    <property type="match status" value="1"/>
</dbReference>
<dbReference type="PANTHER" id="PTHR11139:SF125">
    <property type="entry name" value="SERINE_THREONINE-PROTEIN KINASE MEC1"/>
    <property type="match status" value="1"/>
</dbReference>
<comment type="subcellular location">
    <subcellularLocation>
        <location evidence="1">Nucleus</location>
    </subcellularLocation>
</comment>
<accession>A0A4P6XR56</accession>
<dbReference type="Pfam" id="PF25385">
    <property type="entry name" value="HEAT_MEC1_N"/>
    <property type="match status" value="1"/>
</dbReference>
<keyword evidence="24" id="KW-1185">Reference proteome</keyword>
<evidence type="ECO:0000256" key="8">
    <source>
        <dbReference type="ARBA" id="ARBA00022763"/>
    </source>
</evidence>
<keyword evidence="8" id="KW-0227">DNA damage</keyword>
<dbReference type="PROSITE" id="PS51190">
    <property type="entry name" value="FATC"/>
    <property type="match status" value="1"/>
</dbReference>
<dbReference type="SUPFAM" id="SSF56112">
    <property type="entry name" value="Protein kinase-like (PK-like)"/>
    <property type="match status" value="1"/>
</dbReference>
<dbReference type="SMART" id="SM00802">
    <property type="entry name" value="UME"/>
    <property type="match status" value="1"/>
</dbReference>
<dbReference type="EMBL" id="CP034459">
    <property type="protein sequence ID" value="QBM89539.1"/>
    <property type="molecule type" value="Genomic_DNA"/>
</dbReference>
<evidence type="ECO:0000256" key="4">
    <source>
        <dbReference type="ARBA" id="ARBA00021345"/>
    </source>
</evidence>
<dbReference type="CDD" id="cd00892">
    <property type="entry name" value="PIKKc_ATR"/>
    <property type="match status" value="1"/>
</dbReference>
<keyword evidence="7" id="KW-0547">Nucleotide-binding</keyword>
<dbReference type="Pfam" id="PF25030">
    <property type="entry name" value="M-HEAT_ATR"/>
    <property type="match status" value="1"/>
</dbReference>
<evidence type="ECO:0000256" key="16">
    <source>
        <dbReference type="ARBA" id="ARBA00030459"/>
    </source>
</evidence>
<dbReference type="Pfam" id="PF23593">
    <property type="entry name" value="HEAT_ATR"/>
    <property type="match status" value="1"/>
</dbReference>
<dbReference type="GO" id="GO:0051321">
    <property type="term" value="P:meiotic cell cycle"/>
    <property type="evidence" value="ECO:0007669"/>
    <property type="project" value="UniProtKB-KW"/>
</dbReference>
<comment type="catalytic activity">
    <reaction evidence="19">
        <text>L-seryl-[protein] + ATP = O-phospho-L-seryl-[protein] + ADP + H(+)</text>
        <dbReference type="Rhea" id="RHEA:17989"/>
        <dbReference type="Rhea" id="RHEA-COMP:9863"/>
        <dbReference type="Rhea" id="RHEA-COMP:11604"/>
        <dbReference type="ChEBI" id="CHEBI:15378"/>
        <dbReference type="ChEBI" id="CHEBI:29999"/>
        <dbReference type="ChEBI" id="CHEBI:30616"/>
        <dbReference type="ChEBI" id="CHEBI:83421"/>
        <dbReference type="ChEBI" id="CHEBI:456216"/>
        <dbReference type="EC" id="2.7.11.1"/>
    </reaction>
</comment>
<dbReference type="Pfam" id="PF08064">
    <property type="entry name" value="UME"/>
    <property type="match status" value="1"/>
</dbReference>
<name>A0A4P6XR56_9ASCO</name>
<dbReference type="Proteomes" id="UP000292447">
    <property type="component" value="Chromosome IV"/>
</dbReference>
<dbReference type="InterPro" id="IPR016024">
    <property type="entry name" value="ARM-type_fold"/>
</dbReference>
<evidence type="ECO:0000313" key="23">
    <source>
        <dbReference type="EMBL" id="QBM89539.1"/>
    </source>
</evidence>
<dbReference type="InterPro" id="IPR056802">
    <property type="entry name" value="ATR-like_M-HEAT"/>
</dbReference>
<dbReference type="GO" id="GO:0005694">
    <property type="term" value="C:chromosome"/>
    <property type="evidence" value="ECO:0007669"/>
    <property type="project" value="TreeGrafter"/>
</dbReference>
<evidence type="ECO:0000256" key="17">
    <source>
        <dbReference type="ARBA" id="ARBA00033001"/>
    </source>
</evidence>
<evidence type="ECO:0000256" key="7">
    <source>
        <dbReference type="ARBA" id="ARBA00022741"/>
    </source>
</evidence>
<evidence type="ECO:0000256" key="15">
    <source>
        <dbReference type="ARBA" id="ARBA00029679"/>
    </source>
</evidence>
<keyword evidence="12" id="KW-0234">DNA repair</keyword>
<protein>
    <recommendedName>
        <fullName evidence="4">Serine/threonine-protein kinase MEC1</fullName>
        <ecNumber evidence="3">2.7.11.1</ecNumber>
    </recommendedName>
    <alternativeName>
        <fullName evidence="17">ATR homolog</fullName>
    </alternativeName>
    <alternativeName>
        <fullName evidence="16">DNA-damage checkpoint kinase MEC1</fullName>
    </alternativeName>
    <alternativeName>
        <fullName evidence="15">Mitosis entry checkpoint protein 1</fullName>
    </alternativeName>
</protein>
<dbReference type="GO" id="GO:0005524">
    <property type="term" value="F:ATP binding"/>
    <property type="evidence" value="ECO:0007669"/>
    <property type="project" value="UniProtKB-KW"/>
</dbReference>
<dbReference type="GO" id="GO:0000723">
    <property type="term" value="P:telomere maintenance"/>
    <property type="evidence" value="ECO:0007669"/>
    <property type="project" value="TreeGrafter"/>
</dbReference>
<evidence type="ECO:0000313" key="24">
    <source>
        <dbReference type="Proteomes" id="UP000292447"/>
    </source>
</evidence>
<dbReference type="InterPro" id="IPR003151">
    <property type="entry name" value="PIK-rel_kinase_FAT"/>
</dbReference>
<evidence type="ECO:0000256" key="12">
    <source>
        <dbReference type="ARBA" id="ARBA00023204"/>
    </source>
</evidence>
<dbReference type="InterPro" id="IPR012993">
    <property type="entry name" value="UME"/>
</dbReference>
<dbReference type="GO" id="GO:0000077">
    <property type="term" value="P:DNA damage checkpoint signaling"/>
    <property type="evidence" value="ECO:0007669"/>
    <property type="project" value="TreeGrafter"/>
</dbReference>
<dbReference type="InterPro" id="IPR011009">
    <property type="entry name" value="Kinase-like_dom_sf"/>
</dbReference>
<evidence type="ECO:0000256" key="2">
    <source>
        <dbReference type="ARBA" id="ARBA00010769"/>
    </source>
</evidence>
<dbReference type="SMART" id="SM01343">
    <property type="entry name" value="FATC"/>
    <property type="match status" value="1"/>
</dbReference>
<dbReference type="InterPro" id="IPR050517">
    <property type="entry name" value="DDR_Repair_Kinase"/>
</dbReference>
<evidence type="ECO:0000256" key="19">
    <source>
        <dbReference type="ARBA" id="ARBA00048679"/>
    </source>
</evidence>
<comment type="catalytic activity">
    <reaction evidence="18">
        <text>L-threonyl-[protein] + ATP = O-phospho-L-threonyl-[protein] + ADP + H(+)</text>
        <dbReference type="Rhea" id="RHEA:46608"/>
        <dbReference type="Rhea" id="RHEA-COMP:11060"/>
        <dbReference type="Rhea" id="RHEA-COMP:11605"/>
        <dbReference type="ChEBI" id="CHEBI:15378"/>
        <dbReference type="ChEBI" id="CHEBI:30013"/>
        <dbReference type="ChEBI" id="CHEBI:30616"/>
        <dbReference type="ChEBI" id="CHEBI:61977"/>
        <dbReference type="ChEBI" id="CHEBI:456216"/>
        <dbReference type="EC" id="2.7.11.1"/>
    </reaction>
</comment>
<dbReference type="InterPro" id="IPR036940">
    <property type="entry name" value="PI3/4_kinase_cat_sf"/>
</dbReference>
<dbReference type="GO" id="GO:0006281">
    <property type="term" value="P:DNA repair"/>
    <property type="evidence" value="ECO:0007669"/>
    <property type="project" value="UniProtKB-KW"/>
</dbReference>
<reference evidence="24" key="1">
    <citation type="submission" date="2019-03" db="EMBL/GenBank/DDBJ databases">
        <title>Snf2 controls pulcherriminic acid biosynthesis and connects pigmentation and antifungal activity of the yeast Metschnikowia pulcherrima.</title>
        <authorList>
            <person name="Gore-Lloyd D."/>
            <person name="Sumann I."/>
            <person name="Brachmann A.O."/>
            <person name="Schneeberger K."/>
            <person name="Ortiz-Merino R.A."/>
            <person name="Moreno-Beltran M."/>
            <person name="Schlaefli M."/>
            <person name="Kirner P."/>
            <person name="Santos Kron A."/>
            <person name="Wolfe K.H."/>
            <person name="Piel J."/>
            <person name="Ahrens C.H."/>
            <person name="Henk D."/>
            <person name="Freimoser F.M."/>
        </authorList>
    </citation>
    <scope>NUCLEOTIDE SEQUENCE [LARGE SCALE GENOMIC DNA]</scope>
    <source>
        <strain evidence="24">APC 1.2</strain>
    </source>
</reference>
<dbReference type="GO" id="GO:0006325">
    <property type="term" value="P:chromatin organization"/>
    <property type="evidence" value="ECO:0007669"/>
    <property type="project" value="UniProtKB-KW"/>
</dbReference>
<dbReference type="Pfam" id="PF02260">
    <property type="entry name" value="FATC"/>
    <property type="match status" value="1"/>
</dbReference>
<comment type="similarity">
    <text evidence="2">Belongs to the PI3/PI4-kinase family. ATM subfamily.</text>
</comment>
<dbReference type="STRING" id="2163413.A0A4P6XR56"/>
<evidence type="ECO:0000256" key="11">
    <source>
        <dbReference type="ARBA" id="ARBA00022853"/>
    </source>
</evidence>
<keyword evidence="13" id="KW-0539">Nucleus</keyword>
<evidence type="ECO:0000256" key="18">
    <source>
        <dbReference type="ARBA" id="ARBA00047899"/>
    </source>
</evidence>
<dbReference type="InterPro" id="IPR018936">
    <property type="entry name" value="PI3/4_kinase_CS"/>
</dbReference>
<dbReference type="InterPro" id="IPR058681">
    <property type="entry name" value="HEAT_MEC1_N"/>
</dbReference>
<keyword evidence="14" id="KW-0469">Meiosis</keyword>
<feature type="domain" description="FATC" evidence="22">
    <location>
        <begin position="2372"/>
        <end position="2404"/>
    </location>
</feature>
<keyword evidence="6" id="KW-0808">Transferase</keyword>
<feature type="domain" description="PI3K/PI4K catalytic" evidence="20">
    <location>
        <begin position="2068"/>
        <end position="2388"/>
    </location>
</feature>
<dbReference type="EC" id="2.7.11.1" evidence="3"/>
<keyword evidence="9" id="KW-0418">Kinase</keyword>
<dbReference type="Gene3D" id="3.30.1010.10">
    <property type="entry name" value="Phosphatidylinositol 3-kinase Catalytic Subunit, Chain A, domain 4"/>
    <property type="match status" value="1"/>
</dbReference>
<evidence type="ECO:0000256" key="9">
    <source>
        <dbReference type="ARBA" id="ARBA00022777"/>
    </source>
</evidence>
<evidence type="ECO:0000259" key="20">
    <source>
        <dbReference type="PROSITE" id="PS50290"/>
    </source>
</evidence>
<feature type="domain" description="FAT" evidence="21">
    <location>
        <begin position="1421"/>
        <end position="1953"/>
    </location>
</feature>
<dbReference type="Pfam" id="PF02259">
    <property type="entry name" value="FAT"/>
    <property type="match status" value="1"/>
</dbReference>
<evidence type="ECO:0000256" key="5">
    <source>
        <dbReference type="ARBA" id="ARBA00022527"/>
    </source>
</evidence>
<evidence type="ECO:0000256" key="10">
    <source>
        <dbReference type="ARBA" id="ARBA00022840"/>
    </source>
</evidence>
<sequence length="2404" mass="274731">MDRLSIYTYGYTYTYINPTRDEMSDPYARISLLELDQFLTDVHKNIEHDAEQDDLTDFKKLTLFLFRFASAKLSLLKTHQDVEAQKFVTRIFTAIELVLSKRKSLLNVEISPAEVALISFDSATSHTRPPAPILFYEWAVEFAVSWLSQFPDHLDLTNATKLFLIELINIVTVHLHGLKHRKNLRARLVALLDANVEKVYRYALSESGTELHPLAFGSVLSTTVHLFTVLNDHEISSKLILHTADYKHRFQSHAKKLEFAMSSANVFGLELSPSEASLSLLDTSKSVLLLNLTSNIMLDQMAKWCLYELVLRWIHLHFSQCRQECNTALTLVRYTRVTCFSLMRVFLCCRLQNIASSFFESFSLSLFEIYADSLKKTHLPSVIMKTLQLLNLQKILLTDPSSIRPITLPASFLDPELDQLREGILEGKNGSVMKHLLFVIDSRHSLTNFLTLREGSPQHPTIKNWLTYVIGLIQKKSKGPEGNLLEEKSTLYSFLGVLKNVPCMISDDFDFQSGMCMHCSTVSSKNLYESILIKRKQISEVNEAMAIYSVIIGDFLLKKSHLRLFDDKLLATNFLLVFFNLFATFRLPDRDCRPNNPCVQFVLRCLVKHSNRDVRVLAARVLPLFLKREADQALELLFRAIFGTLTSIKFSSSRESTHLAESTMLAFAELAITSDGEWLCVILITLMRALGGNNEQHVNFAYNSILYISSAKAMAPYKLLSPYLPSIAETIVENSRLFSRLTELLGISKNYFLSNTREYTTPRLLEYYKHDFVQDIANASNMTKVKLLTKVLPRILATYLCKDDHNDTKYIVSVLSNASPSYRSVSIAELLPNIGAVLWFILLQMQVNEDGTLENERKIIRAIVFVAKINWSKKPENGQSLSPPDENDFDYVSYILHEHVLELAQKFSEIVHQINGIKPYMEKVSSIKAIQFLITRNIEAATWALGQISTCLQAAMESPSLEAHALQCWNVLVQRLESPKLVSLFDITISLIFQRFEVFSFRSKTIAAEILKRLYREITEKYNNYGPYYYSYSFAKGLDKFYAPDASSNAMLKLKNKVRLFPELTRRLLTNNKVVVHQALDDLINLSKSYQQKWQIENMRDASDESDISKLIRTVLDLSVQFKSKDPSLSTKCATVLASFGLLDSSRFNFKTIKSQIIILHDFQDYSENATFLVDFIQTKVIKNFWASNDPMRQLFSVYSMQCFLAVLGLEPSILQDESQGVRSDVWNRFSEIDKSTLTPLLSSRYFASPPRYEPIEFPHFRLGMRYEKWLIDLTTEFFRRPIALTSTQKGKTNPNSTRSIIFQTCSMLIRDEEVSISLYLLKYVVLSHIVSGDEQARNDLLKEFSSVLNTDASSNVGSERTENTRLCYQEIFEVLDYFNEWVSAATEKLGDPSLSKVDAAMLKNCRWQVVRFLEEIPTELIAFTSSQCDSYERTILYLEKCFRNEKNESKDTLEKLNIANTLQSVYSNIEDYDALNGVLRKFSTSNLAEKLDAFRYNENWYIAQESFQVLKQIGSEDVRIDCNTSLLKSYANHALYEKVLSSLDSQIGNGSIAQLPMAWVMVGLQAALESGELDEIKKWHDAAATIGAPQDVEDIVTFEYADSLMSFVRQDHVKFNRSIQNIYSIIGQSLSLSMSSSFSRNTKLMRQLHIMFDSSLIVSAGLNGAILLKDDLMLTLQERMKNTDLDFSTQWKILSMHKLCFEVTESNDQISTIFLATSEIARRDKRLDIATKSIVKAMALNDQNASVEYAHLLWDQGKQTEAIKTLSENLNFGDPKTKARRQLQYALWLDESSHSSSATIIEEYTKAYKLDSSWEKPFFDLGKYYSKVMESHNDRSGNHERHIIRFYLHALKLGTTYIFEALPKLITVWLDFAQRPPKTKEAAKRLNTIVQDLLEQKNDIPMYIWFTSITQLFSRLTHSHDASVKVMMQIIGSLVATYPKHSLWYALSHVKSKDAIRRTRVSGILAELGRNQNLGEHINNAQILFDILEGLASFKISSNLEVASKKWLLSRDFNVTETYKRYTALVIPVKSNLEIRIPASNKSWPSSSSRNGWHAFPRSASITFDGFDDKVNVFQSLQKPKQITIRGSDNRPYRLMLKKDDTRKDAKVFEFTNMINRILLTSADARKRSLIVENYSVIPLAEDLGVIEFVQNVSTMKSVISAQQKKAGMAVDEKRIFRKIGEAQRLAKARNSSEPTVDEPLISFFRSLCTEVKPVLHQWFIDQFSDPAVWYSARNCFTRTSAVMSVVGYIIGLGDRHCENILFVKKNGAALHIDFDCLFEKGLTLPTPEVVPFRLTQNLVDAMGITGVEGSFRVTCEVTGTLVRENEASLMNILETLVYDPLLDWKTLEKPQEHLKKVRRKIRGLLDREGLPMNVHGQIDYLIQQASSDQNLSRMYGGWAAYI</sequence>
<dbReference type="PROSITE" id="PS50290">
    <property type="entry name" value="PI3_4_KINASE_3"/>
    <property type="match status" value="1"/>
</dbReference>
<evidence type="ECO:0000256" key="13">
    <source>
        <dbReference type="ARBA" id="ARBA00023242"/>
    </source>
</evidence>
<dbReference type="InterPro" id="IPR014009">
    <property type="entry name" value="PIK_FAT"/>
</dbReference>
<dbReference type="GO" id="GO:0004674">
    <property type="term" value="F:protein serine/threonine kinase activity"/>
    <property type="evidence" value="ECO:0007669"/>
    <property type="project" value="UniProtKB-KW"/>
</dbReference>
<dbReference type="PROSITE" id="PS00916">
    <property type="entry name" value="PI3_4_KINASE_2"/>
    <property type="match status" value="1"/>
</dbReference>
<keyword evidence="5" id="KW-0723">Serine/threonine-protein kinase</keyword>
<gene>
    <name evidence="23" type="primary">MPUL0D06150</name>
    <name evidence="23" type="ORF">METSCH_D06150</name>
</gene>
<keyword evidence="11" id="KW-0156">Chromatin regulator</keyword>
<dbReference type="Gene3D" id="1.10.1070.11">
    <property type="entry name" value="Phosphatidylinositol 3-/4-kinase, catalytic domain"/>
    <property type="match status" value="1"/>
</dbReference>
<keyword evidence="10" id="KW-0067">ATP-binding</keyword>
<proteinExistence type="inferred from homology"/>
<dbReference type="InterPro" id="IPR000403">
    <property type="entry name" value="PI3/4_kinase_cat_dom"/>
</dbReference>
<dbReference type="FunFam" id="1.10.1070.11:FF:000033">
    <property type="entry name" value="Serine/threonine-protein kinase MEC1"/>
    <property type="match status" value="1"/>
</dbReference>
<evidence type="ECO:0000256" key="3">
    <source>
        <dbReference type="ARBA" id="ARBA00012513"/>
    </source>
</evidence>
<dbReference type="PROSITE" id="PS51189">
    <property type="entry name" value="FAT"/>
    <property type="match status" value="1"/>
</dbReference>
<dbReference type="InterPro" id="IPR003152">
    <property type="entry name" value="FATC_dom"/>
</dbReference>
<dbReference type="PANTHER" id="PTHR11139">
    <property type="entry name" value="ATAXIA TELANGIECTASIA MUTATED ATM -RELATED"/>
    <property type="match status" value="1"/>
</dbReference>
<dbReference type="SUPFAM" id="SSF48371">
    <property type="entry name" value="ARM repeat"/>
    <property type="match status" value="1"/>
</dbReference>
<dbReference type="GO" id="GO:0005634">
    <property type="term" value="C:nucleus"/>
    <property type="evidence" value="ECO:0007669"/>
    <property type="project" value="UniProtKB-SubCell"/>
</dbReference>
<evidence type="ECO:0000256" key="14">
    <source>
        <dbReference type="ARBA" id="ARBA00023254"/>
    </source>
</evidence>
<dbReference type="SMART" id="SM00146">
    <property type="entry name" value="PI3Kc"/>
    <property type="match status" value="1"/>
</dbReference>
<evidence type="ECO:0000259" key="21">
    <source>
        <dbReference type="PROSITE" id="PS51189"/>
    </source>
</evidence>
<organism evidence="23 24">
    <name type="scientific">Metschnikowia aff. pulcherrima</name>
    <dbReference type="NCBI Taxonomy" id="2163413"/>
    <lineage>
        <taxon>Eukaryota</taxon>
        <taxon>Fungi</taxon>
        <taxon>Dikarya</taxon>
        <taxon>Ascomycota</taxon>
        <taxon>Saccharomycotina</taxon>
        <taxon>Pichiomycetes</taxon>
        <taxon>Metschnikowiaceae</taxon>
        <taxon>Metschnikowia</taxon>
    </lineage>
</organism>
<dbReference type="InterPro" id="IPR057564">
    <property type="entry name" value="HEAT_ATR"/>
</dbReference>